<evidence type="ECO:0000313" key="4">
    <source>
        <dbReference type="Proteomes" id="UP000320766"/>
    </source>
</evidence>
<dbReference type="EMBL" id="RXIL01000047">
    <property type="protein sequence ID" value="RZN71023.1"/>
    <property type="molecule type" value="Genomic_DNA"/>
</dbReference>
<proteinExistence type="predicted"/>
<evidence type="ECO:0008006" key="5">
    <source>
        <dbReference type="Google" id="ProtNLM"/>
    </source>
</evidence>
<protein>
    <recommendedName>
        <fullName evidence="5">Archaeal flagella protein FlaD/E domain-containing protein</fullName>
    </recommendedName>
</protein>
<evidence type="ECO:0000256" key="2">
    <source>
        <dbReference type="SAM" id="MobiDB-lite"/>
    </source>
</evidence>
<accession>A0A520KXN3</accession>
<evidence type="ECO:0000313" key="3">
    <source>
        <dbReference type="EMBL" id="RZN71023.1"/>
    </source>
</evidence>
<dbReference type="Proteomes" id="UP000320766">
    <property type="component" value="Unassembled WGS sequence"/>
</dbReference>
<feature type="compositionally biased region" description="Acidic residues" evidence="2">
    <location>
        <begin position="76"/>
        <end position="90"/>
    </location>
</feature>
<name>A0A520KXN3_9EURY</name>
<gene>
    <name evidence="3" type="ORF">EF807_02645</name>
</gene>
<dbReference type="AlphaFoldDB" id="A0A520KXN3"/>
<sequence length="237" mass="27601">MVNEKDERVSEIISEVEAEEPERRIFALEAELNELKGSIKKLLVDLREQMNNIENPFQDMRQLTTLIQPGVAPEVPSDEEGKEEEEEEEEEAKRKEEEETKREEEETKRKEAYEGLEEPIPIGGLKEELEGEKIKVKEKLTELIDPFSLGGLMEWTESMLKKYGRERFEEILDISHLTGYASDNIVNVIFKISRLYPDLSSSAEEINSNDLVIELHRLKSIFTKDTKKDMFLELLLR</sequence>
<feature type="compositionally biased region" description="Basic and acidic residues" evidence="2">
    <location>
        <begin position="91"/>
        <end position="113"/>
    </location>
</feature>
<reference evidence="3 4" key="1">
    <citation type="journal article" date="2019" name="Nat. Microbiol.">
        <title>Wide diversity of methane and short-chain alkane metabolisms in uncultured archaea.</title>
        <authorList>
            <person name="Borrel G."/>
            <person name="Adam P.S."/>
            <person name="McKay L.J."/>
            <person name="Chen L.X."/>
            <person name="Sierra-Garcia I.N."/>
            <person name="Sieber C.M."/>
            <person name="Letourneur Q."/>
            <person name="Ghozlane A."/>
            <person name="Andersen G.L."/>
            <person name="Li W.J."/>
            <person name="Hallam S.J."/>
            <person name="Muyzer G."/>
            <person name="de Oliveira V.M."/>
            <person name="Inskeep W.P."/>
            <person name="Banfield J.F."/>
            <person name="Gribaldo S."/>
        </authorList>
    </citation>
    <scope>NUCLEOTIDE SEQUENCE [LARGE SCALE GENOMIC DNA]</scope>
    <source>
        <strain evidence="3">NM1b</strain>
    </source>
</reference>
<keyword evidence="1" id="KW-0175">Coiled coil</keyword>
<evidence type="ECO:0000256" key="1">
    <source>
        <dbReference type="SAM" id="Coils"/>
    </source>
</evidence>
<organism evidence="3 4">
    <name type="scientific">Candidatus Methanolliviera hydrocarbonicum</name>
    <dbReference type="NCBI Taxonomy" id="2491085"/>
    <lineage>
        <taxon>Archaea</taxon>
        <taxon>Methanobacteriati</taxon>
        <taxon>Methanobacteriota</taxon>
        <taxon>Candidatus Methanoliparia</taxon>
        <taxon>Candidatus Methanoliparales</taxon>
        <taxon>Candidatus Methanollivieraceae</taxon>
        <taxon>Candidatus Methanolliviera</taxon>
    </lineage>
</organism>
<feature type="coiled-coil region" evidence="1">
    <location>
        <begin position="25"/>
        <end position="52"/>
    </location>
</feature>
<comment type="caution">
    <text evidence="3">The sequence shown here is derived from an EMBL/GenBank/DDBJ whole genome shotgun (WGS) entry which is preliminary data.</text>
</comment>
<feature type="region of interest" description="Disordered" evidence="2">
    <location>
        <begin position="65"/>
        <end position="115"/>
    </location>
</feature>